<gene>
    <name evidence="19" type="primary">treZ</name>
    <name evidence="19" type="ORF">M8523_09815</name>
</gene>
<comment type="catalytic activity">
    <reaction evidence="12 14">
        <text>hydrolysis of (1-&gt;4)-alpha-D-glucosidic linkage in 4-alpha-D-[(1-&gt;4)-alpha-D-glucanosyl]n trehalose to yield trehalose and (1-&gt;4)-alpha-D-glucan.</text>
        <dbReference type="EC" id="3.2.1.141"/>
    </reaction>
</comment>
<feature type="active site" description="Proton donor" evidence="15">
    <location>
        <position position="306"/>
    </location>
</feature>
<evidence type="ECO:0000256" key="11">
    <source>
        <dbReference type="ARBA" id="ARBA00033284"/>
    </source>
</evidence>
<name>A0AA41Z0K3_9HYPH</name>
<dbReference type="PANTHER" id="PTHR43651">
    <property type="entry name" value="1,4-ALPHA-GLUCAN-BRANCHING ENZYME"/>
    <property type="match status" value="1"/>
</dbReference>
<keyword evidence="8" id="KW-0119">Carbohydrate metabolism</keyword>
<feature type="site" description="Transition state stabilizer" evidence="17">
    <location>
        <position position="403"/>
    </location>
</feature>
<organism evidence="19 20">
    <name type="scientific">Lichenifustis flavocetrariae</name>
    <dbReference type="NCBI Taxonomy" id="2949735"/>
    <lineage>
        <taxon>Bacteria</taxon>
        <taxon>Pseudomonadati</taxon>
        <taxon>Pseudomonadota</taxon>
        <taxon>Alphaproteobacteria</taxon>
        <taxon>Hyphomicrobiales</taxon>
        <taxon>Lichenihabitantaceae</taxon>
        <taxon>Lichenifustis</taxon>
    </lineage>
</organism>
<dbReference type="InterPro" id="IPR022567">
    <property type="entry name" value="DUF3459"/>
</dbReference>
<evidence type="ECO:0000256" key="14">
    <source>
        <dbReference type="PIRNR" id="PIRNR006337"/>
    </source>
</evidence>
<dbReference type="AlphaFoldDB" id="A0AA41Z0K3"/>
<dbReference type="InterPro" id="IPR004193">
    <property type="entry name" value="Glyco_hydro_13_N"/>
</dbReference>
<evidence type="ECO:0000256" key="13">
    <source>
        <dbReference type="NCBIfam" id="TIGR02402"/>
    </source>
</evidence>
<accession>A0AA41Z0K3</accession>
<reference evidence="19" key="1">
    <citation type="submission" date="2022-05" db="EMBL/GenBank/DDBJ databases">
        <authorList>
            <person name="Pankratov T."/>
        </authorList>
    </citation>
    <scope>NUCLEOTIDE SEQUENCE</scope>
    <source>
        <strain evidence="19">BP6-180914</strain>
    </source>
</reference>
<dbReference type="Gene3D" id="2.60.40.10">
    <property type="entry name" value="Immunoglobulins"/>
    <property type="match status" value="1"/>
</dbReference>
<protein>
    <recommendedName>
        <fullName evidence="5 13">Malto-oligosyltrehalose trehalohydrolase</fullName>
        <shortName evidence="14">MTHase</shortName>
        <ecNumber evidence="4 13">3.2.1.141</ecNumber>
    </recommendedName>
    <alternativeName>
        <fullName evidence="11 14">4-alpha-D-((1-&gt;4)-alpha-D-glucano)trehalose trehalohydrolase</fullName>
    </alternativeName>
    <alternativeName>
        <fullName evidence="10 14">Maltooligosyl trehalose trehalohydrolase</fullName>
    </alternativeName>
</protein>
<evidence type="ECO:0000256" key="8">
    <source>
        <dbReference type="ARBA" id="ARBA00023277"/>
    </source>
</evidence>
<dbReference type="Proteomes" id="UP001165667">
    <property type="component" value="Unassembled WGS sequence"/>
</dbReference>
<evidence type="ECO:0000313" key="20">
    <source>
        <dbReference type="Proteomes" id="UP001165667"/>
    </source>
</evidence>
<keyword evidence="20" id="KW-1185">Reference proteome</keyword>
<dbReference type="InterPro" id="IPR013783">
    <property type="entry name" value="Ig-like_fold"/>
</dbReference>
<feature type="domain" description="Glycosyl hydrolase family 13 catalytic" evidence="18">
    <location>
        <begin position="124"/>
        <end position="469"/>
    </location>
</feature>
<dbReference type="Pfam" id="PF00128">
    <property type="entry name" value="Alpha-amylase"/>
    <property type="match status" value="1"/>
</dbReference>
<dbReference type="Pfam" id="PF11941">
    <property type="entry name" value="DUF3459"/>
    <property type="match status" value="1"/>
</dbReference>
<feature type="binding site" evidence="16">
    <location>
        <begin position="333"/>
        <end position="337"/>
    </location>
    <ligand>
        <name>substrate</name>
    </ligand>
</feature>
<keyword evidence="9 14" id="KW-0326">Glycosidase</keyword>
<feature type="binding site" evidence="16">
    <location>
        <begin position="402"/>
        <end position="407"/>
    </location>
    <ligand>
        <name>substrate</name>
    </ligand>
</feature>
<dbReference type="CDD" id="cd11325">
    <property type="entry name" value="AmyAc_GTHase"/>
    <property type="match status" value="1"/>
</dbReference>
<evidence type="ECO:0000256" key="1">
    <source>
        <dbReference type="ARBA" id="ARBA00004496"/>
    </source>
</evidence>
<evidence type="ECO:0000313" key="19">
    <source>
        <dbReference type="EMBL" id="MCW6508318.1"/>
    </source>
</evidence>
<dbReference type="Pfam" id="PF02922">
    <property type="entry name" value="CBM_48"/>
    <property type="match status" value="1"/>
</dbReference>
<evidence type="ECO:0000256" key="9">
    <source>
        <dbReference type="ARBA" id="ARBA00023295"/>
    </source>
</evidence>
<evidence type="ECO:0000259" key="18">
    <source>
        <dbReference type="SMART" id="SM00642"/>
    </source>
</evidence>
<evidence type="ECO:0000256" key="12">
    <source>
        <dbReference type="ARBA" id="ARBA00034013"/>
    </source>
</evidence>
<evidence type="ECO:0000256" key="6">
    <source>
        <dbReference type="ARBA" id="ARBA00022490"/>
    </source>
</evidence>
<feature type="active site" description="Nucleophile" evidence="15">
    <location>
        <position position="271"/>
    </location>
</feature>
<evidence type="ECO:0000256" key="17">
    <source>
        <dbReference type="PIRSR" id="PIRSR006337-3"/>
    </source>
</evidence>
<dbReference type="PIRSF" id="PIRSF006337">
    <property type="entry name" value="Trehalose_TreZ"/>
    <property type="match status" value="1"/>
</dbReference>
<evidence type="ECO:0000256" key="3">
    <source>
        <dbReference type="ARBA" id="ARBA00008061"/>
    </source>
</evidence>
<dbReference type="Gene3D" id="1.10.10.760">
    <property type="entry name" value="E-set domains of sugar-utilizing enzymes"/>
    <property type="match status" value="1"/>
</dbReference>
<feature type="binding site" evidence="16">
    <location>
        <begin position="269"/>
        <end position="274"/>
    </location>
    <ligand>
        <name>substrate</name>
    </ligand>
</feature>
<evidence type="ECO:0000256" key="16">
    <source>
        <dbReference type="PIRSR" id="PIRSR006337-2"/>
    </source>
</evidence>
<evidence type="ECO:0000256" key="5">
    <source>
        <dbReference type="ARBA" id="ARBA00015938"/>
    </source>
</evidence>
<comment type="similarity">
    <text evidence="3 14">Belongs to the glycosyl hydrolase 13 family.</text>
</comment>
<dbReference type="SUPFAM" id="SSF81296">
    <property type="entry name" value="E set domains"/>
    <property type="match status" value="1"/>
</dbReference>
<evidence type="ECO:0000256" key="15">
    <source>
        <dbReference type="PIRSR" id="PIRSR006337-1"/>
    </source>
</evidence>
<dbReference type="CDD" id="cd02853">
    <property type="entry name" value="E_set_MTHase_like_N"/>
    <property type="match status" value="1"/>
</dbReference>
<dbReference type="GO" id="GO:0033942">
    <property type="term" value="F:4-alpha-D-(1-&gt;4)-alpha-D-glucanotrehalose trehalohydrolase activity"/>
    <property type="evidence" value="ECO:0007669"/>
    <property type="project" value="UniProtKB-EC"/>
</dbReference>
<dbReference type="PANTHER" id="PTHR43651:SF11">
    <property type="entry name" value="MALTO-OLIGOSYLTREHALOSE TREHALOHYDROLASE"/>
    <property type="match status" value="1"/>
</dbReference>
<comment type="pathway">
    <text evidence="2 14">Glycan biosynthesis; trehalose biosynthesis.</text>
</comment>
<dbReference type="SUPFAM" id="SSF51445">
    <property type="entry name" value="(Trans)glycosidases"/>
    <property type="match status" value="1"/>
</dbReference>
<evidence type="ECO:0000256" key="7">
    <source>
        <dbReference type="ARBA" id="ARBA00022801"/>
    </source>
</evidence>
<dbReference type="NCBIfam" id="TIGR02402">
    <property type="entry name" value="trehalose_TreZ"/>
    <property type="match status" value="1"/>
</dbReference>
<dbReference type="InterPro" id="IPR014756">
    <property type="entry name" value="Ig_E-set"/>
</dbReference>
<evidence type="ECO:0000256" key="4">
    <source>
        <dbReference type="ARBA" id="ARBA00012268"/>
    </source>
</evidence>
<sequence length="613" mass="68800">MTGKIRRRHTMPHGAEWRQREGTLFRLWAPAHQAIDLVIEQEGRPRRRRMASHPEGWHEVLDHDVQPGDRYRFGLTDGTLVPDPASRFQPNDVHGPSLVVDPDAFNWTDGAWRGRPWAETVLYELHVGTFTDAGTFAATIDKLDHLVSLGVTAIEVMPVSDFPGGHGWGYDGVLPYAPESRYGTPDDFKAFVCAAHARQLSVVLDVVYNHFGPDGNYLGAYAPGFFTERHKTPWGAAVNFDGQHSSPVREFVIHNALYWLEEFHLDGLRLDAVHAIVDDSPVHVLRELVERVRATITDRPVHLILENEDNLASRLARVTPGNGADRYTSQWNDDVHHVLHVAATGEHQGYYQDYVGDTEKLGRALAEGFAFQGEMMPYRETERGEPSTDLPPEAFVAFIQNHDQIGNRAFGERINAIAPPEAVRAVAAVYLLLPQIPMLFMGEEWAASTPFPFFCDFSGDLAEAVRKGRREEFARFPEFQDPEKRERIPDPEAESTFRSAKLKWDEIETDPHHAVLAWTRDVLAARRQHIVPLLPSITRAGTARVIGPSAVAVEWRAGEAMTLVLEANLKADPQEGFTTGEGRSIWLEGDATGKALEPWSVRWILTDSRPRAV</sequence>
<dbReference type="RefSeq" id="WP_282584685.1">
    <property type="nucleotide sequence ID" value="NZ_JAMOIM010000005.1"/>
</dbReference>
<dbReference type="InterPro" id="IPR044901">
    <property type="entry name" value="Trehalose_TreZ_E-set_sf"/>
</dbReference>
<dbReference type="InterPro" id="IPR006047">
    <property type="entry name" value="GH13_cat_dom"/>
</dbReference>
<dbReference type="EMBL" id="JAMOIM010000005">
    <property type="protein sequence ID" value="MCW6508318.1"/>
    <property type="molecule type" value="Genomic_DNA"/>
</dbReference>
<evidence type="ECO:0000256" key="2">
    <source>
        <dbReference type="ARBA" id="ARBA00005199"/>
    </source>
</evidence>
<keyword evidence="6" id="KW-0963">Cytoplasm</keyword>
<dbReference type="EC" id="3.2.1.141" evidence="4 13"/>
<dbReference type="InterPro" id="IPR012768">
    <property type="entry name" value="Trehalose_TreZ"/>
</dbReference>
<comment type="subcellular location">
    <subcellularLocation>
        <location evidence="1 15">Cytoplasm</location>
    </subcellularLocation>
</comment>
<evidence type="ECO:0000256" key="10">
    <source>
        <dbReference type="ARBA" id="ARBA00032057"/>
    </source>
</evidence>
<dbReference type="GO" id="GO:0005992">
    <property type="term" value="P:trehalose biosynthetic process"/>
    <property type="evidence" value="ECO:0007669"/>
    <property type="project" value="UniProtKB-UniRule"/>
</dbReference>
<proteinExistence type="inferred from homology"/>
<keyword evidence="7 14" id="KW-0378">Hydrolase</keyword>
<comment type="caution">
    <text evidence="19">The sequence shown here is derived from an EMBL/GenBank/DDBJ whole genome shotgun (WGS) entry which is preliminary data.</text>
</comment>
<dbReference type="SMART" id="SM00642">
    <property type="entry name" value="Aamy"/>
    <property type="match status" value="1"/>
</dbReference>
<dbReference type="InterPro" id="IPR017853">
    <property type="entry name" value="GH"/>
</dbReference>
<dbReference type="Gene3D" id="3.20.20.80">
    <property type="entry name" value="Glycosidases"/>
    <property type="match status" value="1"/>
</dbReference>
<dbReference type="GO" id="GO:0005737">
    <property type="term" value="C:cytoplasm"/>
    <property type="evidence" value="ECO:0007669"/>
    <property type="project" value="UniProtKB-SubCell"/>
</dbReference>